<accession>A0A7J7ZQ10</accession>
<feature type="region of interest" description="Disordered" evidence="1">
    <location>
        <begin position="206"/>
        <end position="227"/>
    </location>
</feature>
<dbReference type="EMBL" id="JACAGC010000003">
    <property type="protein sequence ID" value="KAF6376387.1"/>
    <property type="molecule type" value="Genomic_DNA"/>
</dbReference>
<name>A0A7J7ZQ10_RHIFE</name>
<reference evidence="2 3" key="1">
    <citation type="journal article" date="2020" name="Nature">
        <title>Six reference-quality genomes reveal evolution of bat adaptations.</title>
        <authorList>
            <person name="Jebb D."/>
            <person name="Huang Z."/>
            <person name="Pippel M."/>
            <person name="Hughes G.M."/>
            <person name="Lavrichenko K."/>
            <person name="Devanna P."/>
            <person name="Winkler S."/>
            <person name="Jermiin L.S."/>
            <person name="Skirmuntt E.C."/>
            <person name="Katzourakis A."/>
            <person name="Burkitt-Gray L."/>
            <person name="Ray D.A."/>
            <person name="Sullivan K.A.M."/>
            <person name="Roscito J.G."/>
            <person name="Kirilenko B.M."/>
            <person name="Davalos L.M."/>
            <person name="Corthals A.P."/>
            <person name="Power M.L."/>
            <person name="Jones G."/>
            <person name="Ransome R.D."/>
            <person name="Dechmann D.K.N."/>
            <person name="Locatelli A.G."/>
            <person name="Puechmaille S.J."/>
            <person name="Fedrigo O."/>
            <person name="Jarvis E.D."/>
            <person name="Hiller M."/>
            <person name="Vernes S.C."/>
            <person name="Myers E.W."/>
            <person name="Teeling E.C."/>
        </authorList>
    </citation>
    <scope>NUCLEOTIDE SEQUENCE [LARGE SCALE GENOMIC DNA]</scope>
    <source>
        <strain evidence="2">MRhiFer1</strain>
        <tissue evidence="2">Lung</tissue>
    </source>
</reference>
<feature type="compositionally biased region" description="Basic and acidic residues" evidence="1">
    <location>
        <begin position="34"/>
        <end position="50"/>
    </location>
</feature>
<dbReference type="Proteomes" id="UP000585614">
    <property type="component" value="Unassembled WGS sequence"/>
</dbReference>
<evidence type="ECO:0000256" key="1">
    <source>
        <dbReference type="SAM" id="MobiDB-lite"/>
    </source>
</evidence>
<gene>
    <name evidence="2" type="ORF">mRhiFer1_009580</name>
</gene>
<comment type="caution">
    <text evidence="2">The sequence shown here is derived from an EMBL/GenBank/DDBJ whole genome shotgun (WGS) entry which is preliminary data.</text>
</comment>
<organism evidence="2 3">
    <name type="scientific">Rhinolophus ferrumequinum</name>
    <name type="common">Greater horseshoe bat</name>
    <dbReference type="NCBI Taxonomy" id="59479"/>
    <lineage>
        <taxon>Eukaryota</taxon>
        <taxon>Metazoa</taxon>
        <taxon>Chordata</taxon>
        <taxon>Craniata</taxon>
        <taxon>Vertebrata</taxon>
        <taxon>Euteleostomi</taxon>
        <taxon>Mammalia</taxon>
        <taxon>Eutheria</taxon>
        <taxon>Laurasiatheria</taxon>
        <taxon>Chiroptera</taxon>
        <taxon>Yinpterochiroptera</taxon>
        <taxon>Rhinolophoidea</taxon>
        <taxon>Rhinolophidae</taxon>
        <taxon>Rhinolophinae</taxon>
        <taxon>Rhinolophus</taxon>
    </lineage>
</organism>
<evidence type="ECO:0000313" key="3">
    <source>
        <dbReference type="Proteomes" id="UP000585614"/>
    </source>
</evidence>
<dbReference type="AlphaFoldDB" id="A0A7J7ZQ10"/>
<feature type="region of interest" description="Disordered" evidence="1">
    <location>
        <begin position="1"/>
        <end position="191"/>
    </location>
</feature>
<sequence>MHIPRRHIPGLNPAAPGAGSTSRSDRPIPGGGGEPRDQGKHRTFERKGVEELSAEGKGPANSEGTKAPPSRSLSLFGPEGGSGRWKSVKSTESMSVTRPGGVAPGASAGRLALRDLSPEASGLAAESEGGSLGPRAQRHACPSGPRGKFQPDPRRRLGPPPSPVALVATQDSPQGRGASPAGAGPATRAPCAARLRCKGFRTVGRGRIPYPVPSVQPPREVPHPEPAVAKKVWATRWRKSTAARKPGFPRPWMRL</sequence>
<protein>
    <submittedName>
        <fullName evidence="2">Uncharacterized protein</fullName>
    </submittedName>
</protein>
<feature type="compositionally biased region" description="Low complexity" evidence="1">
    <location>
        <begin position="173"/>
        <end position="191"/>
    </location>
</feature>
<proteinExistence type="predicted"/>
<evidence type="ECO:0000313" key="2">
    <source>
        <dbReference type="EMBL" id="KAF6376387.1"/>
    </source>
</evidence>